<comment type="subcellular location">
    <subcellularLocation>
        <location evidence="1">Nucleus</location>
    </subcellularLocation>
</comment>
<dbReference type="Pfam" id="PF00271">
    <property type="entry name" value="Helicase_C"/>
    <property type="match status" value="1"/>
</dbReference>
<evidence type="ECO:0000256" key="6">
    <source>
        <dbReference type="ARBA" id="ARBA00022833"/>
    </source>
</evidence>
<keyword evidence="2" id="KW-0479">Metal-binding</keyword>
<evidence type="ECO:0000259" key="13">
    <source>
        <dbReference type="PROSITE" id="PS51467"/>
    </source>
</evidence>
<evidence type="ECO:0000256" key="8">
    <source>
        <dbReference type="ARBA" id="ARBA00023242"/>
    </source>
</evidence>
<dbReference type="PANTHER" id="PTHR45766:SF6">
    <property type="entry name" value="SWI_SNF-RELATED MATRIX-ASSOCIATED ACTIN-DEPENDENT REGULATOR OF CHROMATIN SUBFAMILY A-LIKE PROTEIN 1"/>
    <property type="match status" value="1"/>
</dbReference>
<dbReference type="GO" id="GO:0016787">
    <property type="term" value="F:hydrolase activity"/>
    <property type="evidence" value="ECO:0007669"/>
    <property type="project" value="UniProtKB-KW"/>
</dbReference>
<feature type="region of interest" description="Disordered" evidence="10">
    <location>
        <begin position="794"/>
        <end position="815"/>
    </location>
</feature>
<dbReference type="InterPro" id="IPR000330">
    <property type="entry name" value="SNF2_N"/>
</dbReference>
<dbReference type="GO" id="GO:0043596">
    <property type="term" value="C:nuclear replication fork"/>
    <property type="evidence" value="ECO:0007669"/>
    <property type="project" value="TreeGrafter"/>
</dbReference>
<evidence type="ECO:0000259" key="12">
    <source>
        <dbReference type="PROSITE" id="PS51194"/>
    </source>
</evidence>
<dbReference type="OrthoDB" id="448448at2759"/>
<dbReference type="PROSITE" id="PS51467">
    <property type="entry name" value="HARP"/>
    <property type="match status" value="1"/>
</dbReference>
<feature type="compositionally biased region" description="Polar residues" evidence="10">
    <location>
        <begin position="664"/>
        <end position="678"/>
    </location>
</feature>
<keyword evidence="7" id="KW-0067">ATP-binding</keyword>
<dbReference type="GO" id="GO:0008270">
    <property type="term" value="F:zinc ion binding"/>
    <property type="evidence" value="ECO:0007669"/>
    <property type="project" value="UniProtKB-KW"/>
</dbReference>
<dbReference type="PROSITE" id="PS51194">
    <property type="entry name" value="HELICASE_CTER"/>
    <property type="match status" value="1"/>
</dbReference>
<dbReference type="PROSITE" id="PS51192">
    <property type="entry name" value="HELICASE_ATP_BIND_1"/>
    <property type="match status" value="1"/>
</dbReference>
<evidence type="ECO:0000259" key="14">
    <source>
        <dbReference type="PROSITE" id="PS51999"/>
    </source>
</evidence>
<protein>
    <submittedName>
        <fullName evidence="15">14211_t:CDS:1</fullName>
    </submittedName>
</protein>
<dbReference type="InterPro" id="IPR010003">
    <property type="entry name" value="HARP_dom"/>
</dbReference>
<dbReference type="GO" id="GO:0005524">
    <property type="term" value="F:ATP binding"/>
    <property type="evidence" value="ECO:0007669"/>
    <property type="project" value="InterPro"/>
</dbReference>
<reference evidence="15" key="1">
    <citation type="submission" date="2021-06" db="EMBL/GenBank/DDBJ databases">
        <authorList>
            <person name="Kallberg Y."/>
            <person name="Tangrot J."/>
            <person name="Rosling A."/>
        </authorList>
    </citation>
    <scope>NUCLEOTIDE SEQUENCE</scope>
    <source>
        <strain evidence="15">CL551</strain>
    </source>
</reference>
<evidence type="ECO:0000259" key="11">
    <source>
        <dbReference type="PROSITE" id="PS51192"/>
    </source>
</evidence>
<feature type="region of interest" description="Disordered" evidence="10">
    <location>
        <begin position="664"/>
        <end position="687"/>
    </location>
</feature>
<dbReference type="InterPro" id="IPR027417">
    <property type="entry name" value="P-loop_NTPase"/>
</dbReference>
<comment type="caution">
    <text evidence="15">The sequence shown here is derived from an EMBL/GenBank/DDBJ whole genome shotgun (WGS) entry which is preliminary data.</text>
</comment>
<dbReference type="PROSITE" id="PS51999">
    <property type="entry name" value="ZF_GRF"/>
    <property type="match status" value="1"/>
</dbReference>
<evidence type="ECO:0000256" key="2">
    <source>
        <dbReference type="ARBA" id="ARBA00022723"/>
    </source>
</evidence>
<keyword evidence="8" id="KW-0539">Nucleus</keyword>
<feature type="domain" description="GRF-type" evidence="14">
    <location>
        <begin position="3"/>
        <end position="42"/>
    </location>
</feature>
<dbReference type="Gene3D" id="3.40.50.300">
    <property type="entry name" value="P-loop containing nucleotide triphosphate hydrolases"/>
    <property type="match status" value="1"/>
</dbReference>
<dbReference type="InterPro" id="IPR038718">
    <property type="entry name" value="SNF2-like_sf"/>
</dbReference>
<evidence type="ECO:0000256" key="7">
    <source>
        <dbReference type="ARBA" id="ARBA00022840"/>
    </source>
</evidence>
<gene>
    <name evidence="15" type="ORF">AMORRO_LOCUS8678</name>
</gene>
<dbReference type="AlphaFoldDB" id="A0A9N9D396"/>
<organism evidence="15 16">
    <name type="scientific">Acaulospora morrowiae</name>
    <dbReference type="NCBI Taxonomy" id="94023"/>
    <lineage>
        <taxon>Eukaryota</taxon>
        <taxon>Fungi</taxon>
        <taxon>Fungi incertae sedis</taxon>
        <taxon>Mucoromycota</taxon>
        <taxon>Glomeromycotina</taxon>
        <taxon>Glomeromycetes</taxon>
        <taxon>Diversisporales</taxon>
        <taxon>Acaulosporaceae</taxon>
        <taxon>Acaulospora</taxon>
    </lineage>
</organism>
<feature type="domain" description="Helicase C-terminal" evidence="12">
    <location>
        <begin position="485"/>
        <end position="635"/>
    </location>
</feature>
<feature type="domain" description="Helicase ATP-binding" evidence="11">
    <location>
        <begin position="208"/>
        <end position="364"/>
    </location>
</feature>
<evidence type="ECO:0000256" key="1">
    <source>
        <dbReference type="ARBA" id="ARBA00004123"/>
    </source>
</evidence>
<evidence type="ECO:0000256" key="5">
    <source>
        <dbReference type="ARBA" id="ARBA00022801"/>
    </source>
</evidence>
<name>A0A9N9D396_9GLOM</name>
<dbReference type="InterPro" id="IPR014001">
    <property type="entry name" value="Helicase_ATP-bd"/>
</dbReference>
<feature type="compositionally biased region" description="Polar residues" evidence="10">
    <location>
        <begin position="878"/>
        <end position="903"/>
    </location>
</feature>
<dbReference type="Gene3D" id="3.40.50.10810">
    <property type="entry name" value="Tandem AAA-ATPase domain"/>
    <property type="match status" value="1"/>
</dbReference>
<dbReference type="EMBL" id="CAJVPV010007625">
    <property type="protein sequence ID" value="CAG8621351.1"/>
    <property type="molecule type" value="Genomic_DNA"/>
</dbReference>
<evidence type="ECO:0000313" key="16">
    <source>
        <dbReference type="Proteomes" id="UP000789342"/>
    </source>
</evidence>
<accession>A0A9N9D396</accession>
<evidence type="ECO:0000256" key="10">
    <source>
        <dbReference type="SAM" id="MobiDB-lite"/>
    </source>
</evidence>
<sequence>MLCKCGKNASHFETKKPGPNKGRWFYSCPLRKCGFFQWDSSNCASSAQSSGSSQAIPATQVSSAPSINITKVDPQKRRMDSINPIMQLRSQPTVVELNFDIVGKDDFVVRGFHPKVRDVLKQHPFSKYNSSERGWILPLTQYEDCIKRLREISEVRLNINGFPAYIVKLFNISRDSQDRHTQIESEIRQRIPADLWSKLMPFQKEGVIQAIMRDGRILLGDEMGLGKTIQALAICSFYESDWPVLIICPSSLRLTWSVEIQKWLRVSEKSIDVIFNTKSGISFPTRRFVITSYEIAAKMGEACANEFKIVICDEAHYLKNKETKRARGICPLVQKAVRALLLTGTPALSKPAELFSLANALDKSTFASFPQFGARYCDATKGPFGWNYSGASHLDELYWLLDRTILIRRLKKDVELELPPKTRQIIYVDISASSLREIQKLQKESKELRIISQTATGSKQRDAELRGKALLVQMWLETGRSKVPAVQEYLSEIYENSDKKFIVFAHHLEVLDSITDHLRNKYGENYIRIDGNTSQIRRQALVDQFQDDKKTRVAILSLTAACTGLTLHAADLVIFAELFWNPSTLLQAEDRAHRIGRQGSVDIKYMLVKDTSDSIQWQMVRQKLRVVGKMLDNDIDKVTIEEGTSFGAVDPDLLSWCERVNREISQPNDSDNSTLNEASSPLPSSDLELEVNSDDISVINLTVDNPREDSLIEIKSTQSVREFDMESFNSGTTIFSNTQDTSEISDFWTLEDHPEIIPAQSNDLTRQEEPNGSQMPSILDIPRDFEKNNLKTLASTDEELSQSTISSSAADEKSGISQVNNLSCNNDNDILKLDLCESLLDSLVDFDDSLIPDSLLNPIPDSDVILVQTNDSTHRDTLSQSTPNNVQEPAPNNQERTENTSVEQKSENVENAVVHRISTEKSTRDIDLEAELKEPTICNADGENEKSYQWDEDYNYYYLKFVQYGIEPPPEIKKSLKCKFPNLDYDSSSPLPKDKRKFEEDIPEEPMKKIKFHRDDASKWDFG</sequence>
<dbReference type="InterPro" id="IPR010666">
    <property type="entry name" value="Znf_GRF"/>
</dbReference>
<dbReference type="CDD" id="cd18793">
    <property type="entry name" value="SF2_C_SNF"/>
    <property type="match status" value="1"/>
</dbReference>
<evidence type="ECO:0000313" key="15">
    <source>
        <dbReference type="EMBL" id="CAG8621351.1"/>
    </source>
</evidence>
<dbReference type="PANTHER" id="PTHR45766">
    <property type="entry name" value="DNA ANNEALING HELICASE AND ENDONUCLEASE ZRANB3 FAMILY MEMBER"/>
    <property type="match status" value="1"/>
</dbReference>
<evidence type="ECO:0000256" key="9">
    <source>
        <dbReference type="PROSITE-ProRule" id="PRU01343"/>
    </source>
</evidence>
<dbReference type="SMART" id="SM00487">
    <property type="entry name" value="DEXDc"/>
    <property type="match status" value="1"/>
</dbReference>
<feature type="domain" description="HARP" evidence="13">
    <location>
        <begin position="90"/>
        <end position="163"/>
    </location>
</feature>
<dbReference type="SUPFAM" id="SSF52540">
    <property type="entry name" value="P-loop containing nucleoside triphosphate hydrolases"/>
    <property type="match status" value="2"/>
</dbReference>
<evidence type="ECO:0000256" key="4">
    <source>
        <dbReference type="ARBA" id="ARBA00022771"/>
    </source>
</evidence>
<proteinExistence type="predicted"/>
<keyword evidence="16" id="KW-1185">Reference proteome</keyword>
<keyword evidence="3" id="KW-0547">Nucleotide-binding</keyword>
<dbReference type="Proteomes" id="UP000789342">
    <property type="component" value="Unassembled WGS sequence"/>
</dbReference>
<dbReference type="SMART" id="SM00490">
    <property type="entry name" value="HELICc"/>
    <property type="match status" value="1"/>
</dbReference>
<dbReference type="GO" id="GO:0031297">
    <property type="term" value="P:replication fork processing"/>
    <property type="evidence" value="ECO:0007669"/>
    <property type="project" value="TreeGrafter"/>
</dbReference>
<keyword evidence="4 9" id="KW-0863">Zinc-finger</keyword>
<keyword evidence="5" id="KW-0378">Hydrolase</keyword>
<dbReference type="GO" id="GO:0006281">
    <property type="term" value="P:DNA repair"/>
    <property type="evidence" value="ECO:0007669"/>
    <property type="project" value="TreeGrafter"/>
</dbReference>
<dbReference type="InterPro" id="IPR001650">
    <property type="entry name" value="Helicase_C-like"/>
</dbReference>
<dbReference type="InterPro" id="IPR049730">
    <property type="entry name" value="SNF2/RAD54-like_C"/>
</dbReference>
<evidence type="ECO:0000256" key="3">
    <source>
        <dbReference type="ARBA" id="ARBA00022741"/>
    </source>
</evidence>
<keyword evidence="6" id="KW-0862">Zinc</keyword>
<dbReference type="Pfam" id="PF06839">
    <property type="entry name" value="Zn_ribbon_GRF"/>
    <property type="match status" value="1"/>
</dbReference>
<feature type="region of interest" description="Disordered" evidence="10">
    <location>
        <begin position="873"/>
        <end position="910"/>
    </location>
</feature>
<dbReference type="CDD" id="cd18010">
    <property type="entry name" value="DEXHc_HARP_SMARCAL1"/>
    <property type="match status" value="1"/>
</dbReference>
<dbReference type="Pfam" id="PF00176">
    <property type="entry name" value="SNF2-rel_dom"/>
    <property type="match status" value="1"/>
</dbReference>